<sequence>MELLLKKNRQFIVYFAPEMEWLSNELKEKYPKIFIPSTIDWKTHPDGTPNIFIRDIAQVKNRHVLFLASFHDYKSKYMQMSAIYVLTRSKVRTMVVSLPFINTATMERVTEEGQIATADFDAWMMSSLPRFGSPIEFVVYDLHTLQNRHYFHDGAILTMATGIDIFKKKLVELDEKVTIAFPDEGAHKRFGGKFPEYSQIICGKVRDGDKRIVKIASGSPFGQHVFIVDDLVQSGGTLIQCKNVLYEQGARAVSAYVTHAIFPNQSWKKFIHKDDDKPNNDFKHFIVSNTYPTVNEFKGKAPFEVLSFADDLTTHLIYDTAEKWNITIKKT</sequence>
<organism evidence="2">
    <name type="scientific">Pithovirus LCPAC101</name>
    <dbReference type="NCBI Taxonomy" id="2506586"/>
    <lineage>
        <taxon>Viruses</taxon>
        <taxon>Pithoviruses</taxon>
    </lineage>
</organism>
<keyword evidence="2" id="KW-0808">Transferase</keyword>
<dbReference type="Pfam" id="PF00156">
    <property type="entry name" value="Pribosyltran"/>
    <property type="match status" value="1"/>
</dbReference>
<dbReference type="GO" id="GO:0000287">
    <property type="term" value="F:magnesium ion binding"/>
    <property type="evidence" value="ECO:0007669"/>
    <property type="project" value="InterPro"/>
</dbReference>
<evidence type="ECO:0000259" key="1">
    <source>
        <dbReference type="Pfam" id="PF00156"/>
    </source>
</evidence>
<dbReference type="SUPFAM" id="SSF53271">
    <property type="entry name" value="PRTase-like"/>
    <property type="match status" value="2"/>
</dbReference>
<dbReference type="PANTHER" id="PTHR10210">
    <property type="entry name" value="RIBOSE-PHOSPHATE DIPHOSPHOKINASE FAMILY MEMBER"/>
    <property type="match status" value="1"/>
</dbReference>
<dbReference type="InterPro" id="IPR029057">
    <property type="entry name" value="PRTase-like"/>
</dbReference>
<dbReference type="Gene3D" id="3.40.50.2020">
    <property type="match status" value="2"/>
</dbReference>
<dbReference type="GO" id="GO:0016740">
    <property type="term" value="F:transferase activity"/>
    <property type="evidence" value="ECO:0007669"/>
    <property type="project" value="UniProtKB-KW"/>
</dbReference>
<evidence type="ECO:0000313" key="2">
    <source>
        <dbReference type="EMBL" id="QBK89984.1"/>
    </source>
</evidence>
<name>A0A481Z3F0_9VIRU</name>
<dbReference type="InterPro" id="IPR000836">
    <property type="entry name" value="PRTase_dom"/>
</dbReference>
<protein>
    <submittedName>
        <fullName evidence="2">Phosphoribosyl transferase domain protein</fullName>
    </submittedName>
</protein>
<accession>A0A481Z3F0</accession>
<feature type="domain" description="Phosphoribosyltransferase" evidence="1">
    <location>
        <begin position="216"/>
        <end position="287"/>
    </location>
</feature>
<dbReference type="EMBL" id="MK500451">
    <property type="protein sequence ID" value="QBK89984.1"/>
    <property type="molecule type" value="Genomic_DNA"/>
</dbReference>
<dbReference type="GO" id="GO:0006015">
    <property type="term" value="P:5-phosphoribose 1-diphosphate biosynthetic process"/>
    <property type="evidence" value="ECO:0007669"/>
    <property type="project" value="TreeGrafter"/>
</dbReference>
<dbReference type="CDD" id="cd06223">
    <property type="entry name" value="PRTases_typeI"/>
    <property type="match status" value="1"/>
</dbReference>
<dbReference type="GO" id="GO:0006164">
    <property type="term" value="P:purine nucleotide biosynthetic process"/>
    <property type="evidence" value="ECO:0007669"/>
    <property type="project" value="TreeGrafter"/>
</dbReference>
<dbReference type="PANTHER" id="PTHR10210:SF45">
    <property type="entry name" value="RIBOSE-PHOSPHATE PYROPHOSPHOKINASE 3, CHLOROPLASTIC"/>
    <property type="match status" value="1"/>
</dbReference>
<reference evidence="2" key="1">
    <citation type="journal article" date="2019" name="MBio">
        <title>Virus Genomes from Deep Sea Sediments Expand the Ocean Megavirome and Support Independent Origins of Viral Gigantism.</title>
        <authorList>
            <person name="Backstrom D."/>
            <person name="Yutin N."/>
            <person name="Jorgensen S.L."/>
            <person name="Dharamshi J."/>
            <person name="Homa F."/>
            <person name="Zaremba-Niedwiedzka K."/>
            <person name="Spang A."/>
            <person name="Wolf Y.I."/>
            <person name="Koonin E.V."/>
            <person name="Ettema T.J."/>
        </authorList>
    </citation>
    <scope>NUCLEOTIDE SEQUENCE</scope>
</reference>
<gene>
    <name evidence="2" type="ORF">LCPAC101_02670</name>
</gene>
<dbReference type="GO" id="GO:0002189">
    <property type="term" value="C:ribose phosphate diphosphokinase complex"/>
    <property type="evidence" value="ECO:0007669"/>
    <property type="project" value="TreeGrafter"/>
</dbReference>
<proteinExistence type="predicted"/>
<dbReference type="InterPro" id="IPR005946">
    <property type="entry name" value="Rib-P_diPkinase"/>
</dbReference>